<evidence type="ECO:0000313" key="2">
    <source>
        <dbReference type="Proteomes" id="UP000996601"/>
    </source>
</evidence>
<dbReference type="Proteomes" id="UP000996601">
    <property type="component" value="Unassembled WGS sequence"/>
</dbReference>
<dbReference type="RefSeq" id="WP_256114785.1">
    <property type="nucleotide sequence ID" value="NZ_WHSB02000001.1"/>
</dbReference>
<evidence type="ECO:0008006" key="3">
    <source>
        <dbReference type="Google" id="ProtNLM"/>
    </source>
</evidence>
<gene>
    <name evidence="1" type="ORF">GB927_001655</name>
</gene>
<comment type="caution">
    <text evidence="1">The sequence shown here is derived from an EMBL/GenBank/DDBJ whole genome shotgun (WGS) entry which is preliminary data.</text>
</comment>
<evidence type="ECO:0000313" key="1">
    <source>
        <dbReference type="EMBL" id="MCQ4628720.1"/>
    </source>
</evidence>
<protein>
    <recommendedName>
        <fullName evidence="3">PepSY domain-containing protein</fullName>
    </recommendedName>
</protein>
<accession>A0ABT1R0L9</accession>
<proteinExistence type="predicted"/>
<dbReference type="EMBL" id="WHSB02000001">
    <property type="protein sequence ID" value="MCQ4628720.1"/>
    <property type="molecule type" value="Genomic_DNA"/>
</dbReference>
<reference evidence="1" key="1">
    <citation type="submission" date="2021-07" db="EMBL/GenBank/DDBJ databases">
        <title>Shinella sp. nov., a novel member of the genus Shinella from water.</title>
        <authorList>
            <person name="Deng Y."/>
        </authorList>
    </citation>
    <scope>NUCLEOTIDE SEQUENCE</scope>
    <source>
        <strain evidence="1">CPCC 100929</strain>
    </source>
</reference>
<name>A0ABT1R0L9_9HYPH</name>
<organism evidence="1 2">
    <name type="scientific">Shinella lacus</name>
    <dbReference type="NCBI Taxonomy" id="2654216"/>
    <lineage>
        <taxon>Bacteria</taxon>
        <taxon>Pseudomonadati</taxon>
        <taxon>Pseudomonadota</taxon>
        <taxon>Alphaproteobacteria</taxon>
        <taxon>Hyphomicrobiales</taxon>
        <taxon>Rhizobiaceae</taxon>
        <taxon>Shinella</taxon>
    </lineage>
</organism>
<keyword evidence="2" id="KW-1185">Reference proteome</keyword>
<sequence>MSSNTREIIDAVLKVVIDQVPTMTVREITTIPEHPKDGDAVIARIDVSNNRLVYCEIDGNGSLSSASVIDLNDPDEALD</sequence>